<dbReference type="AlphaFoldDB" id="A0A8E1W6C9"/>
<feature type="domain" description="Enoyl reductase (ER)" evidence="3">
    <location>
        <begin position="28"/>
        <end position="337"/>
    </location>
</feature>
<dbReference type="SUPFAM" id="SSF51735">
    <property type="entry name" value="NAD(P)-binding Rossmann-fold domains"/>
    <property type="match status" value="1"/>
</dbReference>
<dbReference type="GO" id="GO:0035925">
    <property type="term" value="F:mRNA 3'-UTR AU-rich region binding"/>
    <property type="evidence" value="ECO:0007669"/>
    <property type="project" value="TreeGrafter"/>
</dbReference>
<evidence type="ECO:0000313" key="4">
    <source>
        <dbReference type="EMBL" id="MBB2505149.1"/>
    </source>
</evidence>
<dbReference type="PANTHER" id="PTHR48106">
    <property type="entry name" value="QUINONE OXIDOREDUCTASE PIG3-RELATED"/>
    <property type="match status" value="1"/>
</dbReference>
<keyword evidence="2" id="KW-0560">Oxidoreductase</keyword>
<keyword evidence="1" id="KW-0521">NADP</keyword>
<organism evidence="4 5">
    <name type="scientific">Amycolatopsis echigonensis</name>
    <dbReference type="NCBI Taxonomy" id="2576905"/>
    <lineage>
        <taxon>Bacteria</taxon>
        <taxon>Bacillati</taxon>
        <taxon>Actinomycetota</taxon>
        <taxon>Actinomycetes</taxon>
        <taxon>Pseudonocardiales</taxon>
        <taxon>Pseudonocardiaceae</taxon>
        <taxon>Amycolatopsis</taxon>
    </lineage>
</organism>
<dbReference type="GO" id="GO:0070402">
    <property type="term" value="F:NADPH binding"/>
    <property type="evidence" value="ECO:0007669"/>
    <property type="project" value="TreeGrafter"/>
</dbReference>
<dbReference type="EMBL" id="JACJHR010000092">
    <property type="protein sequence ID" value="MBB2505149.1"/>
    <property type="molecule type" value="Genomic_DNA"/>
</dbReference>
<comment type="caution">
    <text evidence="4">The sequence shown here is derived from an EMBL/GenBank/DDBJ whole genome shotgun (WGS) entry which is preliminary data.</text>
</comment>
<evidence type="ECO:0000259" key="3">
    <source>
        <dbReference type="SMART" id="SM00829"/>
    </source>
</evidence>
<dbReference type="InterPro" id="IPR047618">
    <property type="entry name" value="QOR-like"/>
</dbReference>
<dbReference type="RefSeq" id="WP_183126707.1">
    <property type="nucleotide sequence ID" value="NZ_JACJHR010000092.1"/>
</dbReference>
<evidence type="ECO:0000256" key="2">
    <source>
        <dbReference type="ARBA" id="ARBA00023002"/>
    </source>
</evidence>
<dbReference type="Gene3D" id="3.40.50.720">
    <property type="entry name" value="NAD(P)-binding Rossmann-like Domain"/>
    <property type="match status" value="1"/>
</dbReference>
<dbReference type="Pfam" id="PF08240">
    <property type="entry name" value="ADH_N"/>
    <property type="match status" value="1"/>
</dbReference>
<evidence type="ECO:0000256" key="1">
    <source>
        <dbReference type="ARBA" id="ARBA00022857"/>
    </source>
</evidence>
<dbReference type="InterPro" id="IPR013154">
    <property type="entry name" value="ADH-like_N"/>
</dbReference>
<accession>A0A8E1W6C9</accession>
<protein>
    <submittedName>
        <fullName evidence="4">Quinone oxidoreductase</fullName>
    </submittedName>
</protein>
<gene>
    <name evidence="4" type="ORF">H5411_39230</name>
</gene>
<dbReference type="CDD" id="cd05286">
    <property type="entry name" value="QOR2"/>
    <property type="match status" value="1"/>
</dbReference>
<dbReference type="InterPro" id="IPR036291">
    <property type="entry name" value="NAD(P)-bd_dom_sf"/>
</dbReference>
<dbReference type="SMART" id="SM00829">
    <property type="entry name" value="PKS_ER"/>
    <property type="match status" value="1"/>
</dbReference>
<dbReference type="PANTHER" id="PTHR48106:SF13">
    <property type="entry name" value="QUINONE OXIDOREDUCTASE-RELATED"/>
    <property type="match status" value="1"/>
</dbReference>
<dbReference type="Proteomes" id="UP000550260">
    <property type="component" value="Unassembled WGS sequence"/>
</dbReference>
<name>A0A8E1W6C9_9PSEU</name>
<dbReference type="InterPro" id="IPR020843">
    <property type="entry name" value="ER"/>
</dbReference>
<dbReference type="Gene3D" id="3.90.180.10">
    <property type="entry name" value="Medium-chain alcohol dehydrogenases, catalytic domain"/>
    <property type="match status" value="1"/>
</dbReference>
<dbReference type="InterPro" id="IPR011032">
    <property type="entry name" value="GroES-like_sf"/>
</dbReference>
<proteinExistence type="predicted"/>
<dbReference type="SUPFAM" id="SSF50129">
    <property type="entry name" value="GroES-like"/>
    <property type="match status" value="1"/>
</dbReference>
<reference evidence="4 5" key="1">
    <citation type="submission" date="2020-08" db="EMBL/GenBank/DDBJ databases">
        <title>Amycolatopsis echigonensis JCM 21831.</title>
        <authorList>
            <person name="Tedsree N."/>
            <person name="Kuncharoen N."/>
            <person name="Likhitwitayawuid K."/>
            <person name="Tanasupawat S."/>
        </authorList>
    </citation>
    <scope>NUCLEOTIDE SEQUENCE [LARGE SCALE GENOMIC DNA]</scope>
    <source>
        <strain evidence="4 5">JCM 21831</strain>
    </source>
</reference>
<dbReference type="InterPro" id="IPR013149">
    <property type="entry name" value="ADH-like_C"/>
</dbReference>
<dbReference type="GO" id="GO:0005829">
    <property type="term" value="C:cytosol"/>
    <property type="evidence" value="ECO:0007669"/>
    <property type="project" value="TreeGrafter"/>
</dbReference>
<evidence type="ECO:0000313" key="5">
    <source>
        <dbReference type="Proteomes" id="UP000550260"/>
    </source>
</evidence>
<sequence>MREPLPPRNSNSLIERQSMRVVTASQYGPPEVLHCEDRPTPEPKPDEVIVSVEAAGINLMDTYLRRGYHPSFKPPLALGVDGAGSVTAVGEQATAKVGDRVAWELVPGSYAEMVAVPCERLVTVPDSVSFESAAGGLMQAMTAQYLCCVAVDISKDAVVLVHSAGSGVGRMLTQLATHLGARVIATVSRAHKASSAQDAGAWQVLVRDEIDDLAGAIQQLVNGKGVDLVFDGTGKTLFETSLSVLRVGGTFVTYGYAGGHIPPVSLWEQPHGVRLLPIKANGPELTAGQWRERAHQVMQWIKDGTLDVLIDRSYSLEDAALAHRDLESQETVGKLLLIP</sequence>
<dbReference type="GO" id="GO:0003960">
    <property type="term" value="F:quinone reductase (NADPH) activity"/>
    <property type="evidence" value="ECO:0007669"/>
    <property type="project" value="InterPro"/>
</dbReference>
<dbReference type="Pfam" id="PF00107">
    <property type="entry name" value="ADH_zinc_N"/>
    <property type="match status" value="1"/>
</dbReference>